<sequence length="567" mass="64941">MVSRLKLQYCKIVIATSLVWFLLDVFLLMYYTDCTNNTSTVNCNNNPREKVTTNEGLIQQKQKKGGFLQNLIPKVFNTKPPDGPGEMGKPVIIPEDKKAESKEMFKINQFNLMASDMIALNRTLPDVRMEGCKKKNYPVDKLPTTSVVIVFHNEAWSTLLRTVHSIIIRSPRHLLEEIILVDDASERDFLGKKLEREVARLPVPVHVERMGKRSGLIRARLKGTISQEGLDFTGTAYVVKIWMCGGTLLIVTCSHVGHVFRKATPYTFPGGTGHIINHNNARLIEVWMDNWKDFYFKINPGSLLSLECYKFCLFVKEEIHLVNSWLHVWMCGGQIVISTCSRVGHVFRKVSPYSWPGGVVKILNHNAMRTVEVWLDDYKDFFYKINPGVKNTDVGDVTERKQLRERLKCKSFRWYLEHIYPESQMPLDYYSLGEIRNKQTGQCIDTMGRKAGEKVGVVSCHGMGGNQVFSYTRKEEIMTDGLCLEPFRMGLHYDIKMLNCNGHGGAQRWKYDRETEEIRHVNSNQCLGAPQESAKDSPSIGPCRGDQSQKWIMSDIDWNKNFGDKHL</sequence>
<dbReference type="SUPFAM" id="SSF53448">
    <property type="entry name" value="Nucleotide-diphospho-sugar transferases"/>
    <property type="match status" value="2"/>
</dbReference>
<dbReference type="Proteomes" id="UP000085678">
    <property type="component" value="Unplaced"/>
</dbReference>
<comment type="similarity">
    <text evidence="5">Belongs to the glycosyltransferase 2 family. GalNAc-T subfamily.</text>
</comment>
<evidence type="ECO:0000259" key="6">
    <source>
        <dbReference type="SMART" id="SM00458"/>
    </source>
</evidence>
<keyword evidence="5" id="KW-0812">Transmembrane</keyword>
<dbReference type="GeneID" id="106154110"/>
<keyword evidence="5" id="KW-0472">Membrane</keyword>
<dbReference type="OrthoDB" id="330637at2759"/>
<dbReference type="GO" id="GO:0006493">
    <property type="term" value="P:protein O-linked glycosylation"/>
    <property type="evidence" value="ECO:0007669"/>
    <property type="project" value="TreeGrafter"/>
</dbReference>
<keyword evidence="5" id="KW-0328">Glycosyltransferase</keyword>
<gene>
    <name evidence="8" type="primary">LOC106154110</name>
</gene>
<keyword evidence="3 5" id="KW-0333">Golgi apparatus</keyword>
<dbReference type="PROSITE" id="PS50231">
    <property type="entry name" value="RICIN_B_LECTIN"/>
    <property type="match status" value="1"/>
</dbReference>
<dbReference type="AlphaFoldDB" id="A0A1S3HCV2"/>
<dbReference type="InterPro" id="IPR001173">
    <property type="entry name" value="Glyco_trans_2-like"/>
</dbReference>
<dbReference type="EC" id="2.4.1.-" evidence="5"/>
<dbReference type="UniPathway" id="UPA00378"/>
<dbReference type="PANTHER" id="PTHR11675:SF101">
    <property type="entry name" value="POLYPEPTIDE N-ACETYLGALACTOSAMINYLTRANSFERASE 5"/>
    <property type="match status" value="1"/>
</dbReference>
<dbReference type="CDD" id="cd23433">
    <property type="entry name" value="beta-trefoil_Ricin_GALNT1-like"/>
    <property type="match status" value="1"/>
</dbReference>
<evidence type="ECO:0000313" key="8">
    <source>
        <dbReference type="RefSeq" id="XP_013383815.1"/>
    </source>
</evidence>
<keyword evidence="4 5" id="KW-1015">Disulfide bond</keyword>
<comment type="cofactor">
    <cofactor evidence="5">
        <name>Mn(2+)</name>
        <dbReference type="ChEBI" id="CHEBI:29035"/>
    </cofactor>
</comment>
<feature type="transmembrane region" description="Helical" evidence="5">
    <location>
        <begin position="12"/>
        <end position="31"/>
    </location>
</feature>
<evidence type="ECO:0000256" key="5">
    <source>
        <dbReference type="RuleBase" id="RU361242"/>
    </source>
</evidence>
<dbReference type="InterPro" id="IPR029044">
    <property type="entry name" value="Nucleotide-diphossugar_trans"/>
</dbReference>
<evidence type="ECO:0000313" key="7">
    <source>
        <dbReference type="Proteomes" id="UP000085678"/>
    </source>
</evidence>
<keyword evidence="5" id="KW-0464">Manganese</keyword>
<comment type="subcellular location">
    <subcellularLocation>
        <location evidence="1 5">Golgi apparatus membrane</location>
        <topology evidence="1 5">Single-pass type II membrane protein</topology>
    </subcellularLocation>
</comment>
<evidence type="ECO:0000256" key="3">
    <source>
        <dbReference type="ARBA" id="ARBA00023034"/>
    </source>
</evidence>
<reference evidence="8" key="1">
    <citation type="submission" date="2025-08" db="UniProtKB">
        <authorList>
            <consortium name="RefSeq"/>
        </authorList>
    </citation>
    <scope>IDENTIFICATION</scope>
    <source>
        <tissue evidence="8">Gonads</tissue>
    </source>
</reference>
<proteinExistence type="inferred from homology"/>
<evidence type="ECO:0000256" key="4">
    <source>
        <dbReference type="ARBA" id="ARBA00023157"/>
    </source>
</evidence>
<organism evidence="7 8">
    <name type="scientific">Lingula anatina</name>
    <name type="common">Brachiopod</name>
    <name type="synonym">Lingula unguis</name>
    <dbReference type="NCBI Taxonomy" id="7574"/>
    <lineage>
        <taxon>Eukaryota</taxon>
        <taxon>Metazoa</taxon>
        <taxon>Spiralia</taxon>
        <taxon>Lophotrochozoa</taxon>
        <taxon>Brachiopoda</taxon>
        <taxon>Linguliformea</taxon>
        <taxon>Lingulata</taxon>
        <taxon>Lingulida</taxon>
        <taxon>Linguloidea</taxon>
        <taxon>Lingulidae</taxon>
        <taxon>Lingula</taxon>
    </lineage>
</organism>
<dbReference type="Pfam" id="PF00535">
    <property type="entry name" value="Glycos_transf_2"/>
    <property type="match status" value="1"/>
</dbReference>
<dbReference type="GO" id="GO:0000139">
    <property type="term" value="C:Golgi membrane"/>
    <property type="evidence" value="ECO:0007669"/>
    <property type="project" value="UniProtKB-SubCell"/>
</dbReference>
<dbReference type="InterPro" id="IPR035992">
    <property type="entry name" value="Ricin_B-like_lectins"/>
</dbReference>
<dbReference type="InterPro" id="IPR000772">
    <property type="entry name" value="Ricin_B_lectin"/>
</dbReference>
<dbReference type="GO" id="GO:0004653">
    <property type="term" value="F:polypeptide N-acetylgalactosaminyltransferase activity"/>
    <property type="evidence" value="ECO:0007669"/>
    <property type="project" value="TreeGrafter"/>
</dbReference>
<dbReference type="Pfam" id="PF00652">
    <property type="entry name" value="Ricin_B_lectin"/>
    <property type="match status" value="1"/>
</dbReference>
<dbReference type="Gene3D" id="3.90.550.10">
    <property type="entry name" value="Spore Coat Polysaccharide Biosynthesis Protein SpsA, Chain A"/>
    <property type="match status" value="3"/>
</dbReference>
<keyword evidence="5" id="KW-1133">Transmembrane helix</keyword>
<accession>A0A1S3HCV2</accession>
<dbReference type="InParanoid" id="A0A1S3HCV2"/>
<evidence type="ECO:0000256" key="1">
    <source>
        <dbReference type="ARBA" id="ARBA00004323"/>
    </source>
</evidence>
<dbReference type="STRING" id="7574.A0A1S3HCV2"/>
<dbReference type="RefSeq" id="XP_013383815.1">
    <property type="nucleotide sequence ID" value="XM_013528361.1"/>
</dbReference>
<name>A0A1S3HCV2_LINAN</name>
<feature type="domain" description="Ricin B lectin" evidence="6">
    <location>
        <begin position="429"/>
        <end position="554"/>
    </location>
</feature>
<dbReference type="SUPFAM" id="SSF50370">
    <property type="entry name" value="Ricin B-like lectins"/>
    <property type="match status" value="1"/>
</dbReference>
<protein>
    <recommendedName>
        <fullName evidence="5">Polypeptide N-acetylgalactosaminyltransferase</fullName>
        <ecNumber evidence="5">2.4.1.-</ecNumber>
    </recommendedName>
    <alternativeName>
        <fullName evidence="5">Protein-UDP acetylgalactosaminyltransferase</fullName>
    </alternativeName>
</protein>
<dbReference type="GO" id="GO:0030246">
    <property type="term" value="F:carbohydrate binding"/>
    <property type="evidence" value="ECO:0007669"/>
    <property type="project" value="UniProtKB-KW"/>
</dbReference>
<dbReference type="Gene3D" id="2.80.10.50">
    <property type="match status" value="1"/>
</dbReference>
<dbReference type="KEGG" id="lak:106154110"/>
<dbReference type="SMART" id="SM00458">
    <property type="entry name" value="RICIN"/>
    <property type="match status" value="1"/>
</dbReference>
<keyword evidence="7" id="KW-1185">Reference proteome</keyword>
<evidence type="ECO:0000256" key="2">
    <source>
        <dbReference type="ARBA" id="ARBA00022734"/>
    </source>
</evidence>
<dbReference type="PANTHER" id="PTHR11675">
    <property type="entry name" value="N-ACETYLGALACTOSAMINYLTRANSFERASE"/>
    <property type="match status" value="1"/>
</dbReference>
<keyword evidence="5" id="KW-0808">Transferase</keyword>
<comment type="pathway">
    <text evidence="5">Protein modification; protein glycosylation.</text>
</comment>
<keyword evidence="2 5" id="KW-0430">Lectin</keyword>